<protein>
    <submittedName>
        <fullName evidence="1">Uncharacterized protein</fullName>
    </submittedName>
</protein>
<accession>A0ABT5MKV1</accession>
<evidence type="ECO:0000313" key="2">
    <source>
        <dbReference type="Proteomes" id="UP001528672"/>
    </source>
</evidence>
<gene>
    <name evidence="1" type="ORF">PSQ39_21410</name>
</gene>
<sequence>MFNNSQSPKRVAITLVENTAVDGEHIAAGTTLLDVPGELAVELAGQGKARLATEAEIEGAEG</sequence>
<dbReference type="Proteomes" id="UP001528672">
    <property type="component" value="Unassembled WGS sequence"/>
</dbReference>
<dbReference type="EMBL" id="JAQSIO010000016">
    <property type="protein sequence ID" value="MDD0817207.1"/>
    <property type="molecule type" value="Genomic_DNA"/>
</dbReference>
<organism evidence="1 2">
    <name type="scientific">Curvibacter microcysteis</name>
    <dbReference type="NCBI Taxonomy" id="3026419"/>
    <lineage>
        <taxon>Bacteria</taxon>
        <taxon>Pseudomonadati</taxon>
        <taxon>Pseudomonadota</taxon>
        <taxon>Betaproteobacteria</taxon>
        <taxon>Burkholderiales</taxon>
        <taxon>Comamonadaceae</taxon>
        <taxon>Curvibacter</taxon>
    </lineage>
</organism>
<reference evidence="1 2" key="1">
    <citation type="submission" date="2023-02" db="EMBL/GenBank/DDBJ databases">
        <title>Bacterial whole genome sequence for Curvibacter sp. HBC28.</title>
        <authorList>
            <person name="Le V."/>
            <person name="Ko S.-R."/>
            <person name="Ahn C.-Y."/>
            <person name="Oh H.-M."/>
        </authorList>
    </citation>
    <scope>NUCLEOTIDE SEQUENCE [LARGE SCALE GENOMIC DNA]</scope>
    <source>
        <strain evidence="1 2">HBC28</strain>
    </source>
</reference>
<proteinExistence type="predicted"/>
<comment type="caution">
    <text evidence="1">The sequence shown here is derived from an EMBL/GenBank/DDBJ whole genome shotgun (WGS) entry which is preliminary data.</text>
</comment>
<name>A0ABT5MKV1_9BURK</name>
<keyword evidence="2" id="KW-1185">Reference proteome</keyword>
<evidence type="ECO:0000313" key="1">
    <source>
        <dbReference type="EMBL" id="MDD0817207.1"/>
    </source>
</evidence>
<dbReference type="RefSeq" id="WP_273929676.1">
    <property type="nucleotide sequence ID" value="NZ_JAQSIO010000016.1"/>
</dbReference>